<dbReference type="SMART" id="SM00062">
    <property type="entry name" value="PBPb"/>
    <property type="match status" value="1"/>
</dbReference>
<dbReference type="PROSITE" id="PS01039">
    <property type="entry name" value="SBP_BACTERIAL_3"/>
    <property type="match status" value="1"/>
</dbReference>
<dbReference type="Gene3D" id="3.40.190.10">
    <property type="entry name" value="Periplasmic binding protein-like II"/>
    <property type="match status" value="2"/>
</dbReference>
<gene>
    <name evidence="8" type="ORF">GCM10010917_21790</name>
</gene>
<evidence type="ECO:0000259" key="7">
    <source>
        <dbReference type="SMART" id="SM00062"/>
    </source>
</evidence>
<feature type="signal peptide" evidence="6">
    <location>
        <begin position="1"/>
        <end position="27"/>
    </location>
</feature>
<reference evidence="9" key="1">
    <citation type="journal article" date="2019" name="Int. J. Syst. Evol. Microbiol.">
        <title>The Global Catalogue of Microorganisms (GCM) 10K type strain sequencing project: providing services to taxonomists for standard genome sequencing and annotation.</title>
        <authorList>
            <consortium name="The Broad Institute Genomics Platform"/>
            <consortium name="The Broad Institute Genome Sequencing Center for Infectious Disease"/>
            <person name="Wu L."/>
            <person name="Ma J."/>
        </authorList>
    </citation>
    <scope>NUCLEOTIDE SEQUENCE [LARGE SCALE GENOMIC DNA]</scope>
    <source>
        <strain evidence="9">CGMCC 1.15044</strain>
    </source>
</reference>
<evidence type="ECO:0000256" key="6">
    <source>
        <dbReference type="SAM" id="SignalP"/>
    </source>
</evidence>
<dbReference type="InterPro" id="IPR018313">
    <property type="entry name" value="SBP_3_CS"/>
</dbReference>
<feature type="region of interest" description="Disordered" evidence="5">
    <location>
        <begin position="26"/>
        <end position="52"/>
    </location>
</feature>
<protein>
    <submittedName>
        <fullName evidence="8">Amino acid ABC transporter substrate-binding protein</fullName>
    </submittedName>
</protein>
<dbReference type="PANTHER" id="PTHR35936:SF34">
    <property type="entry name" value="ABC TRANSPORTER EXTRACELLULAR-BINDING PROTEIN YCKB-RELATED"/>
    <property type="match status" value="1"/>
</dbReference>
<dbReference type="CDD" id="cd13711">
    <property type="entry name" value="PBP2_Ngo0372_TcyA"/>
    <property type="match status" value="1"/>
</dbReference>
<dbReference type="SUPFAM" id="SSF53850">
    <property type="entry name" value="Periplasmic binding protein-like II"/>
    <property type="match status" value="1"/>
</dbReference>
<feature type="chain" id="PRO_5047049301" evidence="6">
    <location>
        <begin position="28"/>
        <end position="285"/>
    </location>
</feature>
<dbReference type="PROSITE" id="PS51257">
    <property type="entry name" value="PROKAR_LIPOPROTEIN"/>
    <property type="match status" value="1"/>
</dbReference>
<accession>A0ABQ1G2K0</accession>
<dbReference type="InterPro" id="IPR001638">
    <property type="entry name" value="Solute-binding_3/MltF_N"/>
</dbReference>
<keyword evidence="9" id="KW-1185">Reference proteome</keyword>
<dbReference type="Pfam" id="PF00497">
    <property type="entry name" value="SBP_bac_3"/>
    <property type="match status" value="1"/>
</dbReference>
<evidence type="ECO:0000256" key="3">
    <source>
        <dbReference type="ARBA" id="ARBA00022729"/>
    </source>
</evidence>
<comment type="subcellular location">
    <subcellularLocation>
        <location evidence="1">Cell envelope</location>
    </subcellularLocation>
</comment>
<dbReference type="PANTHER" id="PTHR35936">
    <property type="entry name" value="MEMBRANE-BOUND LYTIC MUREIN TRANSGLYCOSYLASE F"/>
    <property type="match status" value="1"/>
</dbReference>
<comment type="similarity">
    <text evidence="2 4">Belongs to the bacterial solute-binding protein 3 family.</text>
</comment>
<comment type="caution">
    <text evidence="8">The sequence shown here is derived from an EMBL/GenBank/DDBJ whole genome shotgun (WGS) entry which is preliminary data.</text>
</comment>
<evidence type="ECO:0000256" key="2">
    <source>
        <dbReference type="ARBA" id="ARBA00010333"/>
    </source>
</evidence>
<proteinExistence type="inferred from homology"/>
<sequence length="285" mass="30391">MKKWNLVAAILVIVLMIAGCGNNNNNAEPSPSPGNAQGTAPEVSPGTGNGGAGALGAVQKRGSLLIGTEGTYAPFSFHDASGALTGFDVDIAREIAKRIGVKAEFVETQWDGMIAGLDAKRFDAVFNEVSINDERKAKYDFSSPYIASKAVLIVRKDNTDIKSFADLKGKKAGQTLTSNLGKIAKENGAEIVDIDGFNQAIDLLNSKRIDATINDNLSYLDLKKQKPDIPLKVVDEEANASQSAGLFRKGETDLVDAVNQALADMQKDGTYLSISKKYFGEDVSK</sequence>
<evidence type="ECO:0000256" key="4">
    <source>
        <dbReference type="RuleBase" id="RU003744"/>
    </source>
</evidence>
<name>A0ABQ1G2K0_9BACL</name>
<keyword evidence="3 6" id="KW-0732">Signal</keyword>
<feature type="domain" description="Solute-binding protein family 3/N-terminal" evidence="7">
    <location>
        <begin position="63"/>
        <end position="282"/>
    </location>
</feature>
<evidence type="ECO:0000313" key="9">
    <source>
        <dbReference type="Proteomes" id="UP000609323"/>
    </source>
</evidence>
<evidence type="ECO:0000256" key="1">
    <source>
        <dbReference type="ARBA" id="ARBA00004196"/>
    </source>
</evidence>
<dbReference type="Proteomes" id="UP000609323">
    <property type="component" value="Unassembled WGS sequence"/>
</dbReference>
<organism evidence="8 9">
    <name type="scientific">Paenibacillus physcomitrellae</name>
    <dbReference type="NCBI Taxonomy" id="1619311"/>
    <lineage>
        <taxon>Bacteria</taxon>
        <taxon>Bacillati</taxon>
        <taxon>Bacillota</taxon>
        <taxon>Bacilli</taxon>
        <taxon>Bacillales</taxon>
        <taxon>Paenibacillaceae</taxon>
        <taxon>Paenibacillus</taxon>
    </lineage>
</organism>
<dbReference type="EMBL" id="BMHF01000006">
    <property type="protein sequence ID" value="GGA36225.1"/>
    <property type="molecule type" value="Genomic_DNA"/>
</dbReference>
<evidence type="ECO:0000256" key="5">
    <source>
        <dbReference type="SAM" id="MobiDB-lite"/>
    </source>
</evidence>
<feature type="compositionally biased region" description="Low complexity" evidence="5">
    <location>
        <begin position="26"/>
        <end position="36"/>
    </location>
</feature>
<evidence type="ECO:0000313" key="8">
    <source>
        <dbReference type="EMBL" id="GGA36225.1"/>
    </source>
</evidence>